<comment type="caution">
    <text evidence="1">The sequence shown here is derived from an EMBL/GenBank/DDBJ whole genome shotgun (WGS) entry which is preliminary data.</text>
</comment>
<dbReference type="AlphaFoldDB" id="A0A059KUF6"/>
<proteinExistence type="predicted"/>
<dbReference type="EMBL" id="AZQQ01000109">
    <property type="protein sequence ID" value="KDD65495.1"/>
    <property type="molecule type" value="Genomic_DNA"/>
</dbReference>
<evidence type="ECO:0000313" key="1">
    <source>
        <dbReference type="EMBL" id="KDD65495.1"/>
    </source>
</evidence>
<dbReference type="RefSeq" id="WP_033061721.1">
    <property type="nucleotide sequence ID" value="NZ_AZQQ01000109.1"/>
</dbReference>
<protein>
    <submittedName>
        <fullName evidence="1">Uncharacterized protein</fullName>
    </submittedName>
</protein>
<evidence type="ECO:0000313" key="2">
    <source>
        <dbReference type="Proteomes" id="UP000026739"/>
    </source>
</evidence>
<dbReference type="Proteomes" id="UP000026739">
    <property type="component" value="Unassembled WGS sequence"/>
</dbReference>
<reference evidence="1 2" key="1">
    <citation type="submission" date="2013-12" db="EMBL/GenBank/DDBJ databases">
        <authorList>
            <person name="Formusa P.A."/>
            <person name="Habash M."/>
            <person name="Lee H."/>
            <person name="Trevors J.T."/>
        </authorList>
    </citation>
    <scope>NUCLEOTIDE SEQUENCE [LARGE SCALE GENOMIC DNA]</scope>
    <source>
        <strain evidence="1 2">PD30</strain>
    </source>
</reference>
<name>A0A059KUF6_9PSED</name>
<organism evidence="1 2">
    <name type="scientific">Pseudomonas mandelii PD30</name>
    <dbReference type="NCBI Taxonomy" id="1419583"/>
    <lineage>
        <taxon>Bacteria</taxon>
        <taxon>Pseudomonadati</taxon>
        <taxon>Pseudomonadota</taxon>
        <taxon>Gammaproteobacteria</taxon>
        <taxon>Pseudomonadales</taxon>
        <taxon>Pseudomonadaceae</taxon>
        <taxon>Pseudomonas</taxon>
    </lineage>
</organism>
<sequence>MHPSFLQRIDELGALLVHSNATRIEFFRRTNRQKSRRGVRFQVVTLQLGIFQVIERYTGKTWAYRFNYREAMDFAIQLEEKSNRRKGVARCSAS</sequence>
<accession>A0A059KUF6</accession>
<gene>
    <name evidence="1" type="ORF">V466_28805</name>
</gene>